<dbReference type="SUPFAM" id="SSF48452">
    <property type="entry name" value="TPR-like"/>
    <property type="match status" value="1"/>
</dbReference>
<proteinExistence type="predicted"/>
<dbReference type="AlphaFoldDB" id="A0A1G6JL23"/>
<dbReference type="PROSITE" id="PS00194">
    <property type="entry name" value="THIOREDOXIN_1"/>
    <property type="match status" value="1"/>
</dbReference>
<dbReference type="SUPFAM" id="SSF52833">
    <property type="entry name" value="Thioredoxin-like"/>
    <property type="match status" value="1"/>
</dbReference>
<dbReference type="GO" id="GO:0006950">
    <property type="term" value="P:response to stress"/>
    <property type="evidence" value="ECO:0007669"/>
    <property type="project" value="UniProtKB-ARBA"/>
</dbReference>
<dbReference type="GO" id="GO:0016209">
    <property type="term" value="F:antioxidant activity"/>
    <property type="evidence" value="ECO:0007669"/>
    <property type="project" value="InterPro"/>
</dbReference>
<dbReference type="EMBL" id="FMZH01000001">
    <property type="protein sequence ID" value="SDC19125.1"/>
    <property type="molecule type" value="Genomic_DNA"/>
</dbReference>
<dbReference type="CDD" id="cd02966">
    <property type="entry name" value="TlpA_like_family"/>
    <property type="match status" value="1"/>
</dbReference>
<dbReference type="RefSeq" id="WP_090764059.1">
    <property type="nucleotide sequence ID" value="NZ_FMZH01000001.1"/>
</dbReference>
<dbReference type="PROSITE" id="PS51352">
    <property type="entry name" value="THIOREDOXIN_2"/>
    <property type="match status" value="1"/>
</dbReference>
<evidence type="ECO:0000313" key="4">
    <source>
        <dbReference type="EMBL" id="SDC19125.1"/>
    </source>
</evidence>
<dbReference type="InterPro" id="IPR011990">
    <property type="entry name" value="TPR-like_helical_dom_sf"/>
</dbReference>
<gene>
    <name evidence="4" type="ORF">SAMN04488024_101480</name>
</gene>
<evidence type="ECO:0000256" key="2">
    <source>
        <dbReference type="SAM" id="SignalP"/>
    </source>
</evidence>
<dbReference type="GO" id="GO:0016491">
    <property type="term" value="F:oxidoreductase activity"/>
    <property type="evidence" value="ECO:0007669"/>
    <property type="project" value="InterPro"/>
</dbReference>
<evidence type="ECO:0000313" key="5">
    <source>
        <dbReference type="Proteomes" id="UP000199455"/>
    </source>
</evidence>
<dbReference type="InterPro" id="IPR050553">
    <property type="entry name" value="Thioredoxin_ResA/DsbE_sf"/>
</dbReference>
<keyword evidence="5" id="KW-1185">Reference proteome</keyword>
<evidence type="ECO:0000259" key="3">
    <source>
        <dbReference type="PROSITE" id="PS51352"/>
    </source>
</evidence>
<dbReference type="PANTHER" id="PTHR42852:SF17">
    <property type="entry name" value="THIOREDOXIN-LIKE PROTEIN HI_1115"/>
    <property type="match status" value="1"/>
</dbReference>
<dbReference type="PANTHER" id="PTHR42852">
    <property type="entry name" value="THIOL:DISULFIDE INTERCHANGE PROTEIN DSBE"/>
    <property type="match status" value="1"/>
</dbReference>
<dbReference type="Gene3D" id="1.25.40.10">
    <property type="entry name" value="Tetratricopeptide repeat domain"/>
    <property type="match status" value="1"/>
</dbReference>
<dbReference type="Pfam" id="PF00578">
    <property type="entry name" value="AhpC-TSA"/>
    <property type="match status" value="1"/>
</dbReference>
<dbReference type="InterPro" id="IPR000866">
    <property type="entry name" value="AhpC/TSA"/>
</dbReference>
<organism evidence="4 5">
    <name type="scientific">Pedobacter soli</name>
    <dbReference type="NCBI Taxonomy" id="390242"/>
    <lineage>
        <taxon>Bacteria</taxon>
        <taxon>Pseudomonadati</taxon>
        <taxon>Bacteroidota</taxon>
        <taxon>Sphingobacteriia</taxon>
        <taxon>Sphingobacteriales</taxon>
        <taxon>Sphingobacteriaceae</taxon>
        <taxon>Pedobacter</taxon>
    </lineage>
</organism>
<keyword evidence="1" id="KW-0676">Redox-active center</keyword>
<dbReference type="InterPro" id="IPR013766">
    <property type="entry name" value="Thioredoxin_domain"/>
</dbReference>
<accession>A0A1G6JL23</accession>
<dbReference type="Gene3D" id="3.40.30.10">
    <property type="entry name" value="Glutaredoxin"/>
    <property type="match status" value="1"/>
</dbReference>
<name>A0A1G6JL23_9SPHI</name>
<dbReference type="InterPro" id="IPR036249">
    <property type="entry name" value="Thioredoxin-like_sf"/>
</dbReference>
<dbReference type="GO" id="GO:0016853">
    <property type="term" value="F:isomerase activity"/>
    <property type="evidence" value="ECO:0007669"/>
    <property type="project" value="UniProtKB-KW"/>
</dbReference>
<protein>
    <submittedName>
        <fullName evidence="4">Thiol-disulfide isomerase or thioredoxin</fullName>
    </submittedName>
</protein>
<dbReference type="STRING" id="390242.SAMN04488024_101480"/>
<keyword evidence="4" id="KW-0413">Isomerase</keyword>
<reference evidence="5" key="1">
    <citation type="submission" date="2016-10" db="EMBL/GenBank/DDBJ databases">
        <authorList>
            <person name="Varghese N."/>
            <person name="Submissions S."/>
        </authorList>
    </citation>
    <scope>NUCLEOTIDE SEQUENCE [LARGE SCALE GENOMIC DNA]</scope>
    <source>
        <strain evidence="5">DSM 18609</strain>
    </source>
</reference>
<feature type="chain" id="PRO_5011780830" evidence="2">
    <location>
        <begin position="23"/>
        <end position="496"/>
    </location>
</feature>
<feature type="signal peptide" evidence="2">
    <location>
        <begin position="1"/>
        <end position="22"/>
    </location>
</feature>
<evidence type="ECO:0000256" key="1">
    <source>
        <dbReference type="ARBA" id="ARBA00023284"/>
    </source>
</evidence>
<keyword evidence="2" id="KW-0732">Signal</keyword>
<dbReference type="Proteomes" id="UP000199455">
    <property type="component" value="Unassembled WGS sequence"/>
</dbReference>
<feature type="domain" description="Thioredoxin" evidence="3">
    <location>
        <begin position="340"/>
        <end position="494"/>
    </location>
</feature>
<sequence>MKLLKTACSVLLSVVAINAAQAQNTKPADTLVKYLDKLVASKDSADKTLLRTKLADLSAAKTEKEVITAANYYYRIGDVKKSEAIYSDIATRFPLGTQARNAASKDFYQLKTAAEAEAAYKAWIKKFPPTMYENTKVDDRLAYDYQRAMIAGKFAAEKNVAKANEYANMLEVDFWKGNAYSGITNAFYKNGDLANAEIYAKKGMDNAFSYTDGKKGNENWAKFSASGYPGLTSTYANILFERKKYAEALKYSELAYKKSTSLSPGLNYRYAQILMGLNRNQEAYDKLEEVVKAGKASPEMAADFKKLYVKVKGSESGFDAYAAAIRKAYLENLGKQLTKDMVNEQAPAFTLTDLNGKQVSLADYKGKIVILDFWATWCGPCKASFPAMQMAVNKFKDDDNVKFLFIHTWEKVADPVKDAADYIKGMKYSFEVLMDVKDAETKVNKVVSSYKVNGIPAKFVIDANGNIRFKLTGFDGSNEAAVDELSMMIDKAKAKS</sequence>
<dbReference type="InterPro" id="IPR017937">
    <property type="entry name" value="Thioredoxin_CS"/>
</dbReference>